<evidence type="ECO:0000313" key="5">
    <source>
        <dbReference type="EMBL" id="CAF1580287.1"/>
    </source>
</evidence>
<comment type="caution">
    <text evidence="5">The sequence shown here is derived from an EMBL/GenBank/DDBJ whole genome shotgun (WGS) entry which is preliminary data.</text>
</comment>
<dbReference type="GO" id="GO:0005525">
    <property type="term" value="F:GTP binding"/>
    <property type="evidence" value="ECO:0007669"/>
    <property type="project" value="UniProtKB-KW"/>
</dbReference>
<accession>A0A815ZBT9</accession>
<dbReference type="Pfam" id="PF04670">
    <property type="entry name" value="Gtr1_RagA"/>
    <property type="match status" value="1"/>
</dbReference>
<protein>
    <submittedName>
        <fullName evidence="5">Uncharacterized protein</fullName>
    </submittedName>
</protein>
<comment type="catalytic activity">
    <reaction evidence="4">
        <text>GTP + H2O = GDP + phosphate + H(+)</text>
        <dbReference type="Rhea" id="RHEA:19669"/>
        <dbReference type="ChEBI" id="CHEBI:15377"/>
        <dbReference type="ChEBI" id="CHEBI:15378"/>
        <dbReference type="ChEBI" id="CHEBI:37565"/>
        <dbReference type="ChEBI" id="CHEBI:43474"/>
        <dbReference type="ChEBI" id="CHEBI:58189"/>
    </reaction>
    <physiologicalReaction direction="left-to-right" evidence="4">
        <dbReference type="Rhea" id="RHEA:19670"/>
    </physiologicalReaction>
</comment>
<dbReference type="Proteomes" id="UP000663889">
    <property type="component" value="Unassembled WGS sequence"/>
</dbReference>
<comment type="similarity">
    <text evidence="1">Belongs to the GTR/RAG GTP-binding protein family.</text>
</comment>
<name>A0A815ZBT9_9BILA</name>
<feature type="non-terminal residue" evidence="5">
    <location>
        <position position="51"/>
    </location>
</feature>
<dbReference type="AlphaFoldDB" id="A0A815ZBT9"/>
<proteinExistence type="inferred from homology"/>
<dbReference type="InterPro" id="IPR027417">
    <property type="entry name" value="P-loop_NTPase"/>
</dbReference>
<evidence type="ECO:0000256" key="2">
    <source>
        <dbReference type="ARBA" id="ARBA00022741"/>
    </source>
</evidence>
<evidence type="ECO:0000256" key="1">
    <source>
        <dbReference type="ARBA" id="ARBA00007756"/>
    </source>
</evidence>
<organism evidence="5 6">
    <name type="scientific">Rotaria sordida</name>
    <dbReference type="NCBI Taxonomy" id="392033"/>
    <lineage>
        <taxon>Eukaryota</taxon>
        <taxon>Metazoa</taxon>
        <taxon>Spiralia</taxon>
        <taxon>Gnathifera</taxon>
        <taxon>Rotifera</taxon>
        <taxon>Eurotatoria</taxon>
        <taxon>Bdelloidea</taxon>
        <taxon>Philodinida</taxon>
        <taxon>Philodinidae</taxon>
        <taxon>Rotaria</taxon>
    </lineage>
</organism>
<reference evidence="5" key="1">
    <citation type="submission" date="2021-02" db="EMBL/GenBank/DDBJ databases">
        <authorList>
            <person name="Nowell W R."/>
        </authorList>
    </citation>
    <scope>NUCLEOTIDE SEQUENCE</scope>
</reference>
<evidence type="ECO:0000313" key="6">
    <source>
        <dbReference type="Proteomes" id="UP000663889"/>
    </source>
</evidence>
<feature type="non-terminal residue" evidence="5">
    <location>
        <position position="1"/>
    </location>
</feature>
<evidence type="ECO:0000256" key="4">
    <source>
        <dbReference type="ARBA" id="ARBA00049117"/>
    </source>
</evidence>
<dbReference type="EMBL" id="CAJNOU010018434">
    <property type="protein sequence ID" value="CAF1580287.1"/>
    <property type="molecule type" value="Genomic_DNA"/>
</dbReference>
<keyword evidence="3" id="KW-0342">GTP-binding</keyword>
<gene>
    <name evidence="5" type="ORF">SEV965_LOCUS39860</name>
</gene>
<sequence>VRDYFADVNGGTDSSPLTSFGSNLNAQNILINFHLTSIFDHSIFEAFSKVI</sequence>
<keyword evidence="2" id="KW-0547">Nucleotide-binding</keyword>
<dbReference type="Gene3D" id="3.40.50.300">
    <property type="entry name" value="P-loop containing nucleotide triphosphate hydrolases"/>
    <property type="match status" value="1"/>
</dbReference>
<dbReference type="InterPro" id="IPR006762">
    <property type="entry name" value="Gtr1_RagA"/>
</dbReference>
<evidence type="ECO:0000256" key="3">
    <source>
        <dbReference type="ARBA" id="ARBA00023134"/>
    </source>
</evidence>